<dbReference type="Ensembl" id="ENSCCRT00010025463.1">
    <property type="protein sequence ID" value="ENSCCRP00010023277.1"/>
    <property type="gene ID" value="ENSCCRG00010010009.1"/>
</dbReference>
<evidence type="ECO:0000256" key="1">
    <source>
        <dbReference type="SAM" id="Coils"/>
    </source>
</evidence>
<dbReference type="Gene3D" id="1.10.287.1490">
    <property type="match status" value="1"/>
</dbReference>
<evidence type="ECO:0000256" key="2">
    <source>
        <dbReference type="SAM" id="MobiDB-lite"/>
    </source>
</evidence>
<dbReference type="AlphaFoldDB" id="A0A8C1IWE5"/>
<feature type="compositionally biased region" description="Basic residues" evidence="2">
    <location>
        <begin position="54"/>
        <end position="67"/>
    </location>
</feature>
<sequence>MMEDNKQLAQRIDGAIQSASQEVTNLRSELSATSRRLAELGACNPVGLENNQQNHHHHLHDPSVHHRQKALVSDLTFQRGMSRLMDFGTPDSSLDKVLLREEVAQLQEEVHLLRQMKDMLSKDLEDSHGGCSVDTLSAAELKVQLGEKEQELERAKEALQAMKGDRKRLKTEKADLVNQMQQLYTTLESREEQLRDFIRNYDQHRKESEDAVKSLAKEKDMLEREKWDLRRQTKEATEQASVLRSQIDMKENRIKELETYTSTSHKAINTYTYYLVLTHSLLMVSISYHLRLSNYVSVAQTADISDSKLITALAGRPSMEDLEDQKRKKKKDKMSLGSLSRVFARGKSQRKSLEPGLFDGTSTPDYYIEEDADW</sequence>
<feature type="coiled-coil region" evidence="1">
    <location>
        <begin position="96"/>
        <end position="239"/>
    </location>
</feature>
<evidence type="ECO:0000313" key="4">
    <source>
        <dbReference type="Ensembl" id="ENSCCRP00010023277.1"/>
    </source>
</evidence>
<dbReference type="InterPro" id="IPR037614">
    <property type="entry name" value="Kazrin"/>
</dbReference>
<dbReference type="Proteomes" id="UP000694427">
    <property type="component" value="Unplaced"/>
</dbReference>
<evidence type="ECO:0000259" key="3">
    <source>
        <dbReference type="Pfam" id="PF25986"/>
    </source>
</evidence>
<feature type="domain" description="Kazrin N-terminal" evidence="3">
    <location>
        <begin position="92"/>
        <end position="262"/>
    </location>
</feature>
<reference evidence="4" key="2">
    <citation type="submission" date="2025-09" db="UniProtKB">
        <authorList>
            <consortium name="Ensembl"/>
        </authorList>
    </citation>
    <scope>IDENTIFICATION</scope>
</reference>
<proteinExistence type="predicted"/>
<feature type="region of interest" description="Disordered" evidence="2">
    <location>
        <begin position="345"/>
        <end position="364"/>
    </location>
</feature>
<reference evidence="4" key="1">
    <citation type="submission" date="2025-08" db="UniProtKB">
        <authorList>
            <consortium name="Ensembl"/>
        </authorList>
    </citation>
    <scope>IDENTIFICATION</scope>
</reference>
<dbReference type="Pfam" id="PF25986">
    <property type="entry name" value="Kazrin"/>
    <property type="match status" value="1"/>
</dbReference>
<dbReference type="InterPro" id="IPR059089">
    <property type="entry name" value="Kazrin_N"/>
</dbReference>
<keyword evidence="5" id="KW-1185">Reference proteome</keyword>
<evidence type="ECO:0000313" key="5">
    <source>
        <dbReference type="Proteomes" id="UP000694427"/>
    </source>
</evidence>
<organism evidence="4 5">
    <name type="scientific">Cyprinus carpio</name>
    <name type="common">Common carp</name>
    <dbReference type="NCBI Taxonomy" id="7962"/>
    <lineage>
        <taxon>Eukaryota</taxon>
        <taxon>Metazoa</taxon>
        <taxon>Chordata</taxon>
        <taxon>Craniata</taxon>
        <taxon>Vertebrata</taxon>
        <taxon>Euteleostomi</taxon>
        <taxon>Actinopterygii</taxon>
        <taxon>Neopterygii</taxon>
        <taxon>Teleostei</taxon>
        <taxon>Ostariophysi</taxon>
        <taxon>Cypriniformes</taxon>
        <taxon>Cyprinidae</taxon>
        <taxon>Cyprininae</taxon>
        <taxon>Cyprinus</taxon>
    </lineage>
</organism>
<protein>
    <submittedName>
        <fullName evidence="4">Kazrin, periplakin interacting protein b</fullName>
    </submittedName>
</protein>
<accession>A0A8C1IWE5</accession>
<name>A0A8C1IWE5_CYPCA</name>
<dbReference type="PANTHER" id="PTHR12776">
    <property type="entry name" value="KAZRIN-RELATED"/>
    <property type="match status" value="1"/>
</dbReference>
<dbReference type="PANTHER" id="PTHR12776:SF2">
    <property type="entry name" value="KAZRIN ISOFORM X1"/>
    <property type="match status" value="1"/>
</dbReference>
<keyword evidence="1" id="KW-0175">Coiled coil</keyword>
<feature type="region of interest" description="Disordered" evidence="2">
    <location>
        <begin position="46"/>
        <end position="67"/>
    </location>
</feature>